<dbReference type="InterPro" id="IPR018060">
    <property type="entry name" value="HTH_AraC"/>
</dbReference>
<gene>
    <name evidence="5" type="ORF">G7Y85_07725</name>
</gene>
<evidence type="ECO:0000313" key="5">
    <source>
        <dbReference type="EMBL" id="NGY04648.1"/>
    </source>
</evidence>
<accession>A0A6M2BQC1</accession>
<dbReference type="InterPro" id="IPR018062">
    <property type="entry name" value="HTH_AraC-typ_CS"/>
</dbReference>
<evidence type="ECO:0000256" key="1">
    <source>
        <dbReference type="ARBA" id="ARBA00023015"/>
    </source>
</evidence>
<dbReference type="Pfam" id="PF12852">
    <property type="entry name" value="Cupin_6"/>
    <property type="match status" value="1"/>
</dbReference>
<dbReference type="GO" id="GO:0043565">
    <property type="term" value="F:sequence-specific DNA binding"/>
    <property type="evidence" value="ECO:0007669"/>
    <property type="project" value="InterPro"/>
</dbReference>
<dbReference type="GO" id="GO:0003700">
    <property type="term" value="F:DNA-binding transcription factor activity"/>
    <property type="evidence" value="ECO:0007669"/>
    <property type="project" value="InterPro"/>
</dbReference>
<comment type="caution">
    <text evidence="5">The sequence shown here is derived from an EMBL/GenBank/DDBJ whole genome shotgun (WGS) entry which is preliminary data.</text>
</comment>
<dbReference type="RefSeq" id="WP_166254367.1">
    <property type="nucleotide sequence ID" value="NZ_JAAMOW010000003.1"/>
</dbReference>
<keyword evidence="3" id="KW-0804">Transcription</keyword>
<protein>
    <submittedName>
        <fullName evidence="5">AraC family transcriptional regulator</fullName>
    </submittedName>
</protein>
<feature type="domain" description="HTH araC/xylS-type" evidence="4">
    <location>
        <begin position="221"/>
        <end position="319"/>
    </location>
</feature>
<evidence type="ECO:0000259" key="4">
    <source>
        <dbReference type="PROSITE" id="PS01124"/>
    </source>
</evidence>
<evidence type="ECO:0000313" key="6">
    <source>
        <dbReference type="Proteomes" id="UP000472676"/>
    </source>
</evidence>
<dbReference type="InterPro" id="IPR009057">
    <property type="entry name" value="Homeodomain-like_sf"/>
</dbReference>
<keyword evidence="6" id="KW-1185">Reference proteome</keyword>
<dbReference type="SUPFAM" id="SSF46689">
    <property type="entry name" value="Homeodomain-like"/>
    <property type="match status" value="2"/>
</dbReference>
<dbReference type="EMBL" id="JAAMOW010000003">
    <property type="protein sequence ID" value="NGY04648.1"/>
    <property type="molecule type" value="Genomic_DNA"/>
</dbReference>
<keyword evidence="2" id="KW-0238">DNA-binding</keyword>
<proteinExistence type="predicted"/>
<dbReference type="Gene3D" id="1.10.10.60">
    <property type="entry name" value="Homeodomain-like"/>
    <property type="match status" value="2"/>
</dbReference>
<reference evidence="5 6" key="1">
    <citation type="journal article" date="2014" name="Int. J. Syst. Evol. Microbiol.">
        <title>Solimonas terrae sp. nov., isolated from soil.</title>
        <authorList>
            <person name="Kim S.J."/>
            <person name="Moon J.Y."/>
            <person name="Weon H.Y."/>
            <person name="Ahn J.H."/>
            <person name="Chen W.M."/>
            <person name="Kwon S.W."/>
        </authorList>
    </citation>
    <scope>NUCLEOTIDE SEQUENCE [LARGE SCALE GENOMIC DNA]</scope>
    <source>
        <strain evidence="5 6">KIS83-12</strain>
    </source>
</reference>
<organism evidence="5 6">
    <name type="scientific">Solimonas terrae</name>
    <dbReference type="NCBI Taxonomy" id="1396819"/>
    <lineage>
        <taxon>Bacteria</taxon>
        <taxon>Pseudomonadati</taxon>
        <taxon>Pseudomonadota</taxon>
        <taxon>Gammaproteobacteria</taxon>
        <taxon>Nevskiales</taxon>
        <taxon>Nevskiaceae</taxon>
        <taxon>Solimonas</taxon>
    </lineage>
</organism>
<evidence type="ECO:0000256" key="3">
    <source>
        <dbReference type="ARBA" id="ARBA00023163"/>
    </source>
</evidence>
<dbReference type="Pfam" id="PF12833">
    <property type="entry name" value="HTH_18"/>
    <property type="match status" value="1"/>
</dbReference>
<keyword evidence="1" id="KW-0805">Transcription regulation</keyword>
<dbReference type="InterPro" id="IPR020449">
    <property type="entry name" value="Tscrpt_reg_AraC-type_HTH"/>
</dbReference>
<dbReference type="SMART" id="SM00342">
    <property type="entry name" value="HTH_ARAC"/>
    <property type="match status" value="1"/>
</dbReference>
<dbReference type="PROSITE" id="PS00041">
    <property type="entry name" value="HTH_ARAC_FAMILY_1"/>
    <property type="match status" value="2"/>
</dbReference>
<evidence type="ECO:0000256" key="2">
    <source>
        <dbReference type="ARBA" id="ARBA00023125"/>
    </source>
</evidence>
<dbReference type="Proteomes" id="UP000472676">
    <property type="component" value="Unassembled WGS sequence"/>
</dbReference>
<sequence length="328" mass="35560">MDALSDVLNSIRLEGAFYLNAEFTAPWCIRGECAVASVRQHLAGAEHVVFFHFLVEGRCKVRLDDHGGMLEAKAGDLILIARDDRHLLGSDLQMMPLDAGKLVVAEAASDDNFVHLRHGGGGETTRFVCGYLACSRSVCRPLLDALPRLLCISIGEGPASTLLRELLRVGVRESSAARPGAESMLAKLSELLFVEAMRHHVANVPPDAQGWLAGVRDPHVGRALALLHAAPARAWTVDELAREVALSRSALAERFTTLIGEPPMQYLTRWRLALAAQALRSGRDSVARVAERSGYESEAAFCRAFKREFGTPPAAWRRAGQHAGAVAS</sequence>
<dbReference type="PANTHER" id="PTHR11019:SF159">
    <property type="entry name" value="TRANSCRIPTIONAL REGULATOR-RELATED"/>
    <property type="match status" value="1"/>
</dbReference>
<dbReference type="InterPro" id="IPR032783">
    <property type="entry name" value="AraC_lig"/>
</dbReference>
<name>A0A6M2BQC1_9GAMM</name>
<dbReference type="AlphaFoldDB" id="A0A6M2BQC1"/>
<dbReference type="PROSITE" id="PS01124">
    <property type="entry name" value="HTH_ARAC_FAMILY_2"/>
    <property type="match status" value="1"/>
</dbReference>
<dbReference type="PRINTS" id="PR00032">
    <property type="entry name" value="HTHARAC"/>
</dbReference>
<dbReference type="PANTHER" id="PTHR11019">
    <property type="entry name" value="HTH-TYPE TRANSCRIPTIONAL REGULATOR NIMR"/>
    <property type="match status" value="1"/>
</dbReference>